<evidence type="ECO:0000313" key="2">
    <source>
        <dbReference type="Proteomes" id="UP001162483"/>
    </source>
</evidence>
<organism evidence="1 2">
    <name type="scientific">Staurois parvus</name>
    <dbReference type="NCBI Taxonomy" id="386267"/>
    <lineage>
        <taxon>Eukaryota</taxon>
        <taxon>Metazoa</taxon>
        <taxon>Chordata</taxon>
        <taxon>Craniata</taxon>
        <taxon>Vertebrata</taxon>
        <taxon>Euteleostomi</taxon>
        <taxon>Amphibia</taxon>
        <taxon>Batrachia</taxon>
        <taxon>Anura</taxon>
        <taxon>Neobatrachia</taxon>
        <taxon>Ranoidea</taxon>
        <taxon>Ranidae</taxon>
        <taxon>Staurois</taxon>
    </lineage>
</organism>
<feature type="non-terminal residue" evidence="1">
    <location>
        <position position="56"/>
    </location>
</feature>
<evidence type="ECO:0000313" key="1">
    <source>
        <dbReference type="EMBL" id="CAI9579111.1"/>
    </source>
</evidence>
<dbReference type="Proteomes" id="UP001162483">
    <property type="component" value="Unassembled WGS sequence"/>
</dbReference>
<protein>
    <submittedName>
        <fullName evidence="1">Uncharacterized protein</fullName>
    </submittedName>
</protein>
<name>A0ABN9E658_9NEOB</name>
<reference evidence="1" key="1">
    <citation type="submission" date="2023-05" db="EMBL/GenBank/DDBJ databases">
        <authorList>
            <person name="Stuckert A."/>
        </authorList>
    </citation>
    <scope>NUCLEOTIDE SEQUENCE</scope>
</reference>
<keyword evidence="2" id="KW-1185">Reference proteome</keyword>
<comment type="caution">
    <text evidence="1">The sequence shown here is derived from an EMBL/GenBank/DDBJ whole genome shotgun (WGS) entry which is preliminary data.</text>
</comment>
<sequence length="56" mass="6397">MKNACKAFSRYSNGQNTEHRLFLPSLSHIVMTNSHLRPLPPLETKDMLMTIHTSNS</sequence>
<accession>A0ABN9E658</accession>
<gene>
    <name evidence="1" type="ORF">SPARVUS_LOCUS9030883</name>
</gene>
<proteinExistence type="predicted"/>
<dbReference type="EMBL" id="CATNWA010015065">
    <property type="protein sequence ID" value="CAI9579111.1"/>
    <property type="molecule type" value="Genomic_DNA"/>
</dbReference>